<dbReference type="InterPro" id="IPR003661">
    <property type="entry name" value="HisK_dim/P_dom"/>
</dbReference>
<dbReference type="PROSITE" id="PS50109">
    <property type="entry name" value="HIS_KIN"/>
    <property type="match status" value="1"/>
</dbReference>
<dbReference type="Gene3D" id="1.10.287.130">
    <property type="match status" value="1"/>
</dbReference>
<reference evidence="9" key="1">
    <citation type="journal article" date="2022" name="Int. J. Syst. Evol. Microbiol.">
        <title>Anaeromyxobacter oryzae sp. nov., Anaeromyxobacter diazotrophicus sp. nov. and Anaeromyxobacter paludicola sp. nov., isolated from paddy soils.</title>
        <authorList>
            <person name="Itoh H."/>
            <person name="Xu Z."/>
            <person name="Mise K."/>
            <person name="Masuda Y."/>
            <person name="Ushijima N."/>
            <person name="Hayakawa C."/>
            <person name="Shiratori Y."/>
            <person name="Senoo K."/>
        </authorList>
    </citation>
    <scope>NUCLEOTIDE SEQUENCE [LARGE SCALE GENOMIC DNA]</scope>
    <source>
        <strain evidence="9">Red630</strain>
    </source>
</reference>
<dbReference type="SUPFAM" id="SSF55874">
    <property type="entry name" value="ATPase domain of HSP90 chaperone/DNA topoisomerase II/histidine kinase"/>
    <property type="match status" value="1"/>
</dbReference>
<dbReference type="Pfam" id="PF00571">
    <property type="entry name" value="CBS"/>
    <property type="match status" value="2"/>
</dbReference>
<dbReference type="InterPro" id="IPR005467">
    <property type="entry name" value="His_kinase_dom"/>
</dbReference>
<dbReference type="PANTHER" id="PTHR43047">
    <property type="entry name" value="TWO-COMPONENT HISTIDINE PROTEIN KINASE"/>
    <property type="match status" value="1"/>
</dbReference>
<accession>A0ABM7XBX2</accession>
<dbReference type="EC" id="2.7.13.3" evidence="2"/>
<name>A0ABM7XBX2_9BACT</name>
<dbReference type="Gene3D" id="3.10.580.10">
    <property type="entry name" value="CBS-domain"/>
    <property type="match status" value="1"/>
</dbReference>
<dbReference type="SMART" id="SM00387">
    <property type="entry name" value="HATPase_c"/>
    <property type="match status" value="1"/>
</dbReference>
<evidence type="ECO:0000259" key="7">
    <source>
        <dbReference type="PROSITE" id="PS50109"/>
    </source>
</evidence>
<gene>
    <name evidence="8" type="ORF">AMPC_24340</name>
</gene>
<dbReference type="Proteomes" id="UP001162734">
    <property type="component" value="Chromosome"/>
</dbReference>
<organism evidence="8 9">
    <name type="scientific">Anaeromyxobacter paludicola</name>
    <dbReference type="NCBI Taxonomy" id="2918171"/>
    <lineage>
        <taxon>Bacteria</taxon>
        <taxon>Pseudomonadati</taxon>
        <taxon>Myxococcota</taxon>
        <taxon>Myxococcia</taxon>
        <taxon>Myxococcales</taxon>
        <taxon>Cystobacterineae</taxon>
        <taxon>Anaeromyxobacteraceae</taxon>
        <taxon>Anaeromyxobacter</taxon>
    </lineage>
</organism>
<dbReference type="Pfam" id="PF00512">
    <property type="entry name" value="HisKA"/>
    <property type="match status" value="1"/>
</dbReference>
<dbReference type="SUPFAM" id="SSF47384">
    <property type="entry name" value="Homodimeric domain of signal transducing histidine kinase"/>
    <property type="match status" value="1"/>
</dbReference>
<evidence type="ECO:0000256" key="2">
    <source>
        <dbReference type="ARBA" id="ARBA00012438"/>
    </source>
</evidence>
<comment type="catalytic activity">
    <reaction evidence="1">
        <text>ATP + protein L-histidine = ADP + protein N-phospho-L-histidine.</text>
        <dbReference type="EC" id="2.7.13.3"/>
    </reaction>
</comment>
<evidence type="ECO:0000256" key="3">
    <source>
        <dbReference type="ARBA" id="ARBA00022553"/>
    </source>
</evidence>
<evidence type="ECO:0000256" key="1">
    <source>
        <dbReference type="ARBA" id="ARBA00000085"/>
    </source>
</evidence>
<dbReference type="PRINTS" id="PR00344">
    <property type="entry name" value="BCTRLSENSOR"/>
</dbReference>
<keyword evidence="5" id="KW-0418">Kinase</keyword>
<dbReference type="Gene3D" id="3.30.565.10">
    <property type="entry name" value="Histidine kinase-like ATPase, C-terminal domain"/>
    <property type="match status" value="1"/>
</dbReference>
<sequence length="394" mass="42268">MLSAGDLVTSRESVPPSMPVRRVADRFFDQPELDALALVDDGAPRGLVTRPKLLLKLLRNFGYELFGRGPVQRIAETAPLTVPAAAPLADVVDRALSRPRALVYDELLVEDGGRFVGLISVRDLALHQSAALATSMSQRELATARAAELERENALRSRFLAHVTHELRSPVNAIIGLAELARRASARGQPEAVDERLGLLLSSAAGLRAIVGNVLDLSKLDAGRMDVVPEEVDLSALVTELAATARVLAGQKPVRVSVEAPPEPARVRSDPQKLRQIGLNLAGNAVKFTDRGEVALSLAREGEAWALRVRDTGIGIRAEDLPRLFLPFHQCEDARVRRHEGTGLGLAIARSMAELVGARLAVESVRGQGSTFTLTIPSLDEGPPRCPPPSPSCS</sequence>
<evidence type="ECO:0000256" key="4">
    <source>
        <dbReference type="ARBA" id="ARBA00022679"/>
    </source>
</evidence>
<feature type="compositionally biased region" description="Pro residues" evidence="6">
    <location>
        <begin position="384"/>
        <end position="394"/>
    </location>
</feature>
<dbReference type="InterPro" id="IPR036890">
    <property type="entry name" value="HATPase_C_sf"/>
</dbReference>
<dbReference type="CDD" id="cd16922">
    <property type="entry name" value="HATPase_EvgS-ArcB-TorS-like"/>
    <property type="match status" value="1"/>
</dbReference>
<keyword evidence="3" id="KW-0597">Phosphoprotein</keyword>
<protein>
    <recommendedName>
        <fullName evidence="2">histidine kinase</fullName>
        <ecNumber evidence="2">2.7.13.3</ecNumber>
    </recommendedName>
</protein>
<dbReference type="SUPFAM" id="SSF54631">
    <property type="entry name" value="CBS-domain pair"/>
    <property type="match status" value="1"/>
</dbReference>
<proteinExistence type="predicted"/>
<dbReference type="Pfam" id="PF02518">
    <property type="entry name" value="HATPase_c"/>
    <property type="match status" value="1"/>
</dbReference>
<dbReference type="EMBL" id="AP025592">
    <property type="protein sequence ID" value="BDG09321.1"/>
    <property type="molecule type" value="Genomic_DNA"/>
</dbReference>
<feature type="region of interest" description="Disordered" evidence="6">
    <location>
        <begin position="373"/>
        <end position="394"/>
    </location>
</feature>
<evidence type="ECO:0000256" key="5">
    <source>
        <dbReference type="ARBA" id="ARBA00022777"/>
    </source>
</evidence>
<feature type="domain" description="Histidine kinase" evidence="7">
    <location>
        <begin position="162"/>
        <end position="380"/>
    </location>
</feature>
<keyword evidence="4" id="KW-0808">Transferase</keyword>
<dbReference type="CDD" id="cd00082">
    <property type="entry name" value="HisKA"/>
    <property type="match status" value="1"/>
</dbReference>
<dbReference type="SMART" id="SM00388">
    <property type="entry name" value="HisKA"/>
    <property type="match status" value="1"/>
</dbReference>
<dbReference type="InterPro" id="IPR003594">
    <property type="entry name" value="HATPase_dom"/>
</dbReference>
<dbReference type="InterPro" id="IPR004358">
    <property type="entry name" value="Sig_transdc_His_kin-like_C"/>
</dbReference>
<evidence type="ECO:0000256" key="6">
    <source>
        <dbReference type="SAM" id="MobiDB-lite"/>
    </source>
</evidence>
<dbReference type="PANTHER" id="PTHR43047:SF72">
    <property type="entry name" value="OSMOSENSING HISTIDINE PROTEIN KINASE SLN1"/>
    <property type="match status" value="1"/>
</dbReference>
<evidence type="ECO:0000313" key="9">
    <source>
        <dbReference type="Proteomes" id="UP001162734"/>
    </source>
</evidence>
<dbReference type="InterPro" id="IPR036097">
    <property type="entry name" value="HisK_dim/P_sf"/>
</dbReference>
<evidence type="ECO:0000313" key="8">
    <source>
        <dbReference type="EMBL" id="BDG09321.1"/>
    </source>
</evidence>
<dbReference type="InterPro" id="IPR046342">
    <property type="entry name" value="CBS_dom_sf"/>
</dbReference>
<dbReference type="InterPro" id="IPR000644">
    <property type="entry name" value="CBS_dom"/>
</dbReference>
<keyword evidence="9" id="KW-1185">Reference proteome</keyword>